<organism evidence="2 3">
    <name type="scientific">Gloeothece citriformis (strain PCC 7424)</name>
    <name type="common">Cyanothece sp. (strain PCC 7424)</name>
    <dbReference type="NCBI Taxonomy" id="65393"/>
    <lineage>
        <taxon>Bacteria</taxon>
        <taxon>Bacillati</taxon>
        <taxon>Cyanobacteriota</taxon>
        <taxon>Cyanophyceae</taxon>
        <taxon>Oscillatoriophycideae</taxon>
        <taxon>Chroococcales</taxon>
        <taxon>Aphanothecaceae</taxon>
        <taxon>Gloeothece</taxon>
        <taxon>Gloeothece citriformis</taxon>
    </lineage>
</organism>
<dbReference type="eggNOG" id="ENOG50334MW">
    <property type="taxonomic scope" value="Bacteria"/>
</dbReference>
<evidence type="ECO:0000313" key="3">
    <source>
        <dbReference type="Proteomes" id="UP000002384"/>
    </source>
</evidence>
<accession>B7KGY5</accession>
<reference evidence="3" key="1">
    <citation type="journal article" date="2011" name="MBio">
        <title>Novel metabolic attributes of the genus Cyanothece, comprising a group of unicellular nitrogen-fixing Cyanobacteria.</title>
        <authorList>
            <person name="Bandyopadhyay A."/>
            <person name="Elvitigala T."/>
            <person name="Welsh E."/>
            <person name="Stockel J."/>
            <person name="Liberton M."/>
            <person name="Min H."/>
            <person name="Sherman L.A."/>
            <person name="Pakrasi H.B."/>
        </authorList>
    </citation>
    <scope>NUCLEOTIDE SEQUENCE [LARGE SCALE GENOMIC DNA]</scope>
    <source>
        <strain evidence="3">PCC 7424</strain>
    </source>
</reference>
<dbReference type="STRING" id="65393.PCC7424_5121"/>
<feature type="domain" description="DUF4168" evidence="1">
    <location>
        <begin position="42"/>
        <end position="150"/>
    </location>
</feature>
<name>B7KGY5_GLOC7</name>
<evidence type="ECO:0000259" key="1">
    <source>
        <dbReference type="Pfam" id="PF13767"/>
    </source>
</evidence>
<dbReference type="InterPro" id="IPR025433">
    <property type="entry name" value="DUF4168"/>
</dbReference>
<dbReference type="EMBL" id="CP001291">
    <property type="protein sequence ID" value="ACK73472.1"/>
    <property type="molecule type" value="Genomic_DNA"/>
</dbReference>
<evidence type="ECO:0000313" key="2">
    <source>
        <dbReference type="EMBL" id="ACK73472.1"/>
    </source>
</evidence>
<dbReference type="Proteomes" id="UP000002384">
    <property type="component" value="Chromosome"/>
</dbReference>
<proteinExistence type="predicted"/>
<protein>
    <recommendedName>
        <fullName evidence="1">DUF4168 domain-containing protein</fullName>
    </recommendedName>
</protein>
<dbReference type="RefSeq" id="WP_015957052.1">
    <property type="nucleotide sequence ID" value="NC_011729.1"/>
</dbReference>
<dbReference type="AlphaFoldDB" id="B7KGY5"/>
<dbReference type="KEGG" id="cyc:PCC7424_5121"/>
<sequence>MFKTILKVTLIGAMALGIPVVAQSYSYSGKILAQETQSQEISSEELQKFVAAIKQIEQIEYKAQEQMAQAVEQEGLTTERFLEIGNSNSNTEVSSQEQEQFSGALAKVQEIAEKAESDKKNVLEEQGFEIERFNQIIAQIQQDPSLKQQVQQMLQK</sequence>
<gene>
    <name evidence="2" type="ordered locus">PCC7424_5121</name>
</gene>
<dbReference type="HOGENOM" id="CLU_132544_1_0_3"/>
<keyword evidence="3" id="KW-1185">Reference proteome</keyword>
<dbReference type="OrthoDB" id="530963at2"/>
<dbReference type="Pfam" id="PF13767">
    <property type="entry name" value="DUF4168"/>
    <property type="match status" value="1"/>
</dbReference>